<dbReference type="InterPro" id="IPR049554">
    <property type="entry name" value="DNMT3_ADD_PHD"/>
</dbReference>
<evidence type="ECO:0000256" key="6">
    <source>
        <dbReference type="SAM" id="MobiDB-lite"/>
    </source>
</evidence>
<keyword evidence="4" id="KW-0862">Zinc</keyword>
<evidence type="ECO:0000256" key="5">
    <source>
        <dbReference type="ARBA" id="ARBA00023242"/>
    </source>
</evidence>
<proteinExistence type="predicted"/>
<dbReference type="RefSeq" id="XP_021112037.1">
    <property type="nucleotide sequence ID" value="XM_021256378.1"/>
</dbReference>
<evidence type="ECO:0000256" key="2">
    <source>
        <dbReference type="ARBA" id="ARBA00022723"/>
    </source>
</evidence>
<evidence type="ECO:0000313" key="9">
    <source>
        <dbReference type="RefSeq" id="XP_021112037.1"/>
    </source>
</evidence>
<feature type="region of interest" description="Disordered" evidence="6">
    <location>
        <begin position="35"/>
        <end position="54"/>
    </location>
</feature>
<dbReference type="GO" id="GO:0005737">
    <property type="term" value="C:cytoplasm"/>
    <property type="evidence" value="ECO:0007669"/>
    <property type="project" value="TreeGrafter"/>
</dbReference>
<dbReference type="GO" id="GO:0008047">
    <property type="term" value="F:enzyme activator activity"/>
    <property type="evidence" value="ECO:0007669"/>
    <property type="project" value="TreeGrafter"/>
</dbReference>
<dbReference type="GO" id="GO:0045892">
    <property type="term" value="P:negative regulation of DNA-templated transcription"/>
    <property type="evidence" value="ECO:0007669"/>
    <property type="project" value="TreeGrafter"/>
</dbReference>
<reference evidence="9" key="1">
    <citation type="submission" date="2025-08" db="UniProtKB">
        <authorList>
            <consortium name="RefSeq"/>
        </authorList>
    </citation>
    <scope>IDENTIFICATION</scope>
</reference>
<evidence type="ECO:0000313" key="8">
    <source>
        <dbReference type="Proteomes" id="UP000694906"/>
    </source>
</evidence>
<evidence type="ECO:0000256" key="3">
    <source>
        <dbReference type="ARBA" id="ARBA00022771"/>
    </source>
</evidence>
<name>A0AAX6SSF6_HETGA</name>
<dbReference type="InterPro" id="IPR011011">
    <property type="entry name" value="Znf_FYVE_PHD"/>
</dbReference>
<evidence type="ECO:0000259" key="7">
    <source>
        <dbReference type="PROSITE" id="PS51533"/>
    </source>
</evidence>
<dbReference type="GO" id="GO:0008270">
    <property type="term" value="F:zinc ion binding"/>
    <property type="evidence" value="ECO:0007669"/>
    <property type="project" value="UniProtKB-KW"/>
</dbReference>
<sequence length="428" mass="47882">MAQSTLGTPSLEALGSRRPGPARRPALDVKAEHRANEILLSPGKQPRPPAPQRGRESIAYEVTENQRDIEAVCLCCGSLQVHTRHPLFEGGICAPCKVSRPGRGTPARGRTPAAHVPQDRFLETLFMYDEDGYQSHCSICAAGNMLLICESPECTRCYCFECVDALVGPGTSDRVHSMHSWVCFLCLPFPHHGLLRRRRKWRDQLKAFHDLQADSPLKMYKTVPVGKREPMRVLSLFGNIKQELASLGFLGTGSEAERLWHLEDVTDVVRRDVEQWGPIDLVYGSTPAPGHASAHSPGWFLFQFHRVLAYARPPPSSPKPFFWMFVDNLLLTSNDQATANRFLEIEPTTLQDVRGRVVRGAVRVWSNIPAVRSRHSALAPEEEVSLLAHITRSTELGSQPPTALVKNCFLPLREYFSYFSQNSLPLCK</sequence>
<evidence type="ECO:0000256" key="1">
    <source>
        <dbReference type="ARBA" id="ARBA00004123"/>
    </source>
</evidence>
<dbReference type="InterPro" id="IPR050390">
    <property type="entry name" value="C5-Methyltransferase"/>
</dbReference>
<keyword evidence="3" id="KW-0863">Zinc-finger</keyword>
<dbReference type="Gene3D" id="3.40.50.150">
    <property type="entry name" value="Vaccinia Virus protein VP39"/>
    <property type="match status" value="1"/>
</dbReference>
<comment type="subcellular location">
    <subcellularLocation>
        <location evidence="1">Nucleus</location>
    </subcellularLocation>
</comment>
<dbReference type="PANTHER" id="PTHR23068">
    <property type="entry name" value="DNA CYTOSINE-5- -METHYLTRANSFERASE 3-RELATED"/>
    <property type="match status" value="1"/>
</dbReference>
<dbReference type="PROSITE" id="PS51533">
    <property type="entry name" value="ADD"/>
    <property type="match status" value="1"/>
</dbReference>
<keyword evidence="5" id="KW-0539">Nucleus</keyword>
<dbReference type="CTD" id="29947"/>
<feature type="region of interest" description="Disordered" evidence="6">
    <location>
        <begin position="1"/>
        <end position="28"/>
    </location>
</feature>
<dbReference type="InterPro" id="IPR040552">
    <property type="entry name" value="DNMT3_ADD_GATA1-like"/>
</dbReference>
<evidence type="ECO:0000256" key="4">
    <source>
        <dbReference type="ARBA" id="ARBA00022833"/>
    </source>
</evidence>
<dbReference type="InterPro" id="IPR025766">
    <property type="entry name" value="ADD"/>
</dbReference>
<dbReference type="GO" id="GO:0005634">
    <property type="term" value="C:nucleus"/>
    <property type="evidence" value="ECO:0007669"/>
    <property type="project" value="UniProtKB-SubCell"/>
</dbReference>
<accession>A0AAX6SSF6</accession>
<keyword evidence="2" id="KW-0479">Metal-binding</keyword>
<feature type="domain" description="PHD-type" evidence="7">
    <location>
        <begin position="61"/>
        <end position="214"/>
    </location>
</feature>
<dbReference type="Pfam" id="PF17980">
    <property type="entry name" value="ADD_DNMT3"/>
    <property type="match status" value="1"/>
</dbReference>
<protein>
    <submittedName>
        <fullName evidence="9">DNA (Cytosine-5)-methyltransferase 3-like isoform X1</fullName>
    </submittedName>
</protein>
<dbReference type="Pfam" id="PF21255">
    <property type="entry name" value="DNMT3_ADD_GATA1-like"/>
    <property type="match status" value="1"/>
</dbReference>
<dbReference type="SUPFAM" id="SSF57903">
    <property type="entry name" value="FYVE/PHD zinc finger"/>
    <property type="match status" value="1"/>
</dbReference>
<dbReference type="PANTHER" id="PTHR23068:SF13">
    <property type="entry name" value="DNA (CYTOSINE-5)-METHYLTRANSFERASE 3-LIKE"/>
    <property type="match status" value="1"/>
</dbReference>
<dbReference type="InterPro" id="IPR029063">
    <property type="entry name" value="SAM-dependent_MTases_sf"/>
</dbReference>
<dbReference type="GeneID" id="101719207"/>
<keyword evidence="8" id="KW-1185">Reference proteome</keyword>
<organism evidence="8 9">
    <name type="scientific">Heterocephalus glaber</name>
    <name type="common">Naked mole rat</name>
    <dbReference type="NCBI Taxonomy" id="10181"/>
    <lineage>
        <taxon>Eukaryota</taxon>
        <taxon>Metazoa</taxon>
        <taxon>Chordata</taxon>
        <taxon>Craniata</taxon>
        <taxon>Vertebrata</taxon>
        <taxon>Euteleostomi</taxon>
        <taxon>Mammalia</taxon>
        <taxon>Eutheria</taxon>
        <taxon>Euarchontoglires</taxon>
        <taxon>Glires</taxon>
        <taxon>Rodentia</taxon>
        <taxon>Hystricomorpha</taxon>
        <taxon>Bathyergidae</taxon>
        <taxon>Heterocephalus</taxon>
    </lineage>
</organism>
<dbReference type="Proteomes" id="UP000694906">
    <property type="component" value="Unplaced"/>
</dbReference>
<gene>
    <name evidence="9" type="primary">Dnmt3l</name>
</gene>
<dbReference type="AlphaFoldDB" id="A0AAX6SSF6"/>